<evidence type="ECO:0000313" key="18">
    <source>
        <dbReference type="Proteomes" id="UP000694425"/>
    </source>
</evidence>
<dbReference type="GeneTree" id="ENSGT00940000164072"/>
<dbReference type="InterPro" id="IPR027791">
    <property type="entry name" value="Galactosyl_T_C"/>
</dbReference>
<dbReference type="Proteomes" id="UP000694425">
    <property type="component" value="Unplaced"/>
</dbReference>
<dbReference type="PANTHER" id="PTHR19300:SF34">
    <property type="entry name" value="BETA-1,4-GALACTOSYLTRANSFERASE"/>
    <property type="match status" value="1"/>
</dbReference>
<name>A0A8C7CBS1_NEOVI</name>
<keyword evidence="5 13" id="KW-0328">Glycosyltransferase</keyword>
<keyword evidence="9" id="KW-1133">Transmembrane helix</keyword>
<dbReference type="Ensembl" id="ENSNVIT00000034601.1">
    <property type="protein sequence ID" value="ENSNVIP00000029863.1"/>
    <property type="gene ID" value="ENSNVIG00000023004.1"/>
</dbReference>
<comment type="cofactor">
    <cofactor evidence="1 13">
        <name>Mn(2+)</name>
        <dbReference type="ChEBI" id="CHEBI:29035"/>
    </cofactor>
</comment>
<evidence type="ECO:0000256" key="2">
    <source>
        <dbReference type="ARBA" id="ARBA00004323"/>
    </source>
</evidence>
<evidence type="ECO:0000256" key="6">
    <source>
        <dbReference type="ARBA" id="ARBA00022679"/>
    </source>
</evidence>
<dbReference type="GO" id="GO:0046872">
    <property type="term" value="F:metal ion binding"/>
    <property type="evidence" value="ECO:0007669"/>
    <property type="project" value="UniProtKB-UniRule"/>
</dbReference>
<dbReference type="SUPFAM" id="SSF53448">
    <property type="entry name" value="Nucleotide-diphospho-sugar transferases"/>
    <property type="match status" value="1"/>
</dbReference>
<comment type="similarity">
    <text evidence="4 13">Belongs to the glycosyltransferase 7 family.</text>
</comment>
<keyword evidence="13" id="KW-0479">Metal-binding</keyword>
<evidence type="ECO:0000256" key="11">
    <source>
        <dbReference type="ARBA" id="ARBA00023180"/>
    </source>
</evidence>
<comment type="subcellular location">
    <subcellularLocation>
        <location evidence="2 13">Golgi apparatus membrane</location>
        <topology evidence="2 13">Single-pass type II membrane protein</topology>
    </subcellularLocation>
</comment>
<organism evidence="17 18">
    <name type="scientific">Neovison vison</name>
    <name type="common">American mink</name>
    <name type="synonym">Mustela vison</name>
    <dbReference type="NCBI Taxonomy" id="452646"/>
    <lineage>
        <taxon>Eukaryota</taxon>
        <taxon>Metazoa</taxon>
        <taxon>Chordata</taxon>
        <taxon>Craniata</taxon>
        <taxon>Vertebrata</taxon>
        <taxon>Euteleostomi</taxon>
        <taxon>Mammalia</taxon>
        <taxon>Eutheria</taxon>
        <taxon>Laurasiatheria</taxon>
        <taxon>Carnivora</taxon>
        <taxon>Caniformia</taxon>
        <taxon>Musteloidea</taxon>
        <taxon>Mustelidae</taxon>
        <taxon>Mustelinae</taxon>
        <taxon>Neogale</taxon>
    </lineage>
</organism>
<dbReference type="InterPro" id="IPR029044">
    <property type="entry name" value="Nucleotide-diphossugar_trans"/>
</dbReference>
<evidence type="ECO:0000256" key="3">
    <source>
        <dbReference type="ARBA" id="ARBA00004922"/>
    </source>
</evidence>
<reference evidence="17" key="1">
    <citation type="submission" date="2025-08" db="UniProtKB">
        <authorList>
            <consortium name="Ensembl"/>
        </authorList>
    </citation>
    <scope>IDENTIFICATION</scope>
</reference>
<dbReference type="Pfam" id="PF02709">
    <property type="entry name" value="Glyco_transf_7C"/>
    <property type="match status" value="1"/>
</dbReference>
<keyword evidence="18" id="KW-1185">Reference proteome</keyword>
<keyword evidence="13" id="KW-0333">Golgi apparatus</keyword>
<keyword evidence="10" id="KW-0472">Membrane</keyword>
<keyword evidence="8 13" id="KW-0735">Signal-anchor</keyword>
<protein>
    <recommendedName>
        <fullName evidence="13">Beta-1,4-galactosyltransferase</fullName>
        <shortName evidence="13">Beta-1,4-GalTase</shortName>
        <ecNumber evidence="13">2.4.1.-</ecNumber>
    </recommendedName>
</protein>
<evidence type="ECO:0000256" key="10">
    <source>
        <dbReference type="ARBA" id="ARBA00023136"/>
    </source>
</evidence>
<dbReference type="GO" id="GO:0008378">
    <property type="term" value="F:galactosyltransferase activity"/>
    <property type="evidence" value="ECO:0007669"/>
    <property type="project" value="TreeGrafter"/>
</dbReference>
<evidence type="ECO:0000256" key="13">
    <source>
        <dbReference type="RuleBase" id="RU368121"/>
    </source>
</evidence>
<evidence type="ECO:0000256" key="7">
    <source>
        <dbReference type="ARBA" id="ARBA00022692"/>
    </source>
</evidence>
<sequence>MGAFLYQNHHRHSLALFLRVLRRDRPAVGEELPFLVSVSSAGTSSQDVYANLSEIHPVDRRKEDLPSCPLISPYISKVMIPENLTMEQVVKKNPLVELGGQYQPPDCWTRHHTAVVVPYFGQDQHLQHLLFHLHPFLQRQQLHYAIYVVHNTAFNRGKLRNVGFWEAMQEEEWDCVFFHDVNLLPEDDRNLYICDIFPAHVSVDRLSGGLPYRGYLGGVFALRPSHYMKINGFPNSYQGWDHEDHDIAARWGALLKKPSTGLQVPPWCGGHGPLSPEGLSVAWVPCQRQATGLPALSPCKAATERDASLPTPSALRPLPHAGGAGPQPPAEPPKVSWGLKQDVPSQVIPRSWAHVAALPPPSPDLLASIRHKGQQDGINSLGYRLLSKELQPLYTNLTVDIELPTPRS</sequence>
<evidence type="ECO:0000259" key="16">
    <source>
        <dbReference type="Pfam" id="PF13733"/>
    </source>
</evidence>
<evidence type="ECO:0000256" key="12">
    <source>
        <dbReference type="ARBA" id="ARBA00023211"/>
    </source>
</evidence>
<dbReference type="PANTHER" id="PTHR19300">
    <property type="entry name" value="BETA-1,4-GALACTOSYLTRANSFERASE"/>
    <property type="match status" value="1"/>
</dbReference>
<dbReference type="GO" id="GO:0000139">
    <property type="term" value="C:Golgi membrane"/>
    <property type="evidence" value="ECO:0007669"/>
    <property type="project" value="UniProtKB-SubCell"/>
</dbReference>
<keyword evidence="7" id="KW-0812">Transmembrane</keyword>
<dbReference type="Gene3D" id="3.90.550.10">
    <property type="entry name" value="Spore Coat Polysaccharide Biosynthesis Protein SpsA, Chain A"/>
    <property type="match status" value="1"/>
</dbReference>
<dbReference type="AlphaFoldDB" id="A0A8C7CBS1"/>
<reference evidence="17" key="2">
    <citation type="submission" date="2025-09" db="UniProtKB">
        <authorList>
            <consortium name="Ensembl"/>
        </authorList>
    </citation>
    <scope>IDENTIFICATION</scope>
</reference>
<dbReference type="GO" id="GO:0005975">
    <property type="term" value="P:carbohydrate metabolic process"/>
    <property type="evidence" value="ECO:0007669"/>
    <property type="project" value="InterPro"/>
</dbReference>
<dbReference type="EC" id="2.4.1.-" evidence="13"/>
<comment type="pathway">
    <text evidence="3 13">Protein modification; protein glycosylation.</text>
</comment>
<evidence type="ECO:0000259" key="15">
    <source>
        <dbReference type="Pfam" id="PF02709"/>
    </source>
</evidence>
<evidence type="ECO:0000256" key="4">
    <source>
        <dbReference type="ARBA" id="ARBA00005735"/>
    </source>
</evidence>
<dbReference type="PRINTS" id="PR02050">
    <property type="entry name" value="B14GALTRFASE"/>
</dbReference>
<dbReference type="Pfam" id="PF13733">
    <property type="entry name" value="Glyco_transf_7N"/>
    <property type="match status" value="1"/>
</dbReference>
<evidence type="ECO:0000313" key="17">
    <source>
        <dbReference type="Ensembl" id="ENSNVIP00000029863.1"/>
    </source>
</evidence>
<feature type="domain" description="Galactosyltransferase N-terminal" evidence="16">
    <location>
        <begin position="73"/>
        <end position="195"/>
    </location>
</feature>
<evidence type="ECO:0000256" key="8">
    <source>
        <dbReference type="ARBA" id="ARBA00022968"/>
    </source>
</evidence>
<accession>A0A8C7CBS1</accession>
<keyword evidence="11 13" id="KW-0325">Glycoprotein</keyword>
<dbReference type="InterPro" id="IPR003859">
    <property type="entry name" value="Galactosyl_T"/>
</dbReference>
<dbReference type="UniPathway" id="UPA00378"/>
<keyword evidence="12 13" id="KW-0464">Manganese</keyword>
<dbReference type="GO" id="GO:0032580">
    <property type="term" value="C:Golgi cisterna membrane"/>
    <property type="evidence" value="ECO:0007669"/>
    <property type="project" value="UniProtKB-UniRule"/>
</dbReference>
<feature type="domain" description="Galactosyltransferase C-terminal" evidence="15">
    <location>
        <begin position="200"/>
        <end position="251"/>
    </location>
</feature>
<dbReference type="InterPro" id="IPR027995">
    <property type="entry name" value="Galactosyl_T_N"/>
</dbReference>
<evidence type="ECO:0000256" key="1">
    <source>
        <dbReference type="ARBA" id="ARBA00001936"/>
    </source>
</evidence>
<evidence type="ECO:0000256" key="9">
    <source>
        <dbReference type="ARBA" id="ARBA00022989"/>
    </source>
</evidence>
<proteinExistence type="inferred from homology"/>
<evidence type="ECO:0000256" key="5">
    <source>
        <dbReference type="ARBA" id="ARBA00022676"/>
    </source>
</evidence>
<evidence type="ECO:0000256" key="14">
    <source>
        <dbReference type="SAM" id="MobiDB-lite"/>
    </source>
</evidence>
<comment type="function">
    <text evidence="13">Responsible for the synthesis of complex-type N-linked oligosaccharides in many glycoproteins as well as the carbohydrate moieties of glycolipids.</text>
</comment>
<keyword evidence="6 13" id="KW-0808">Transferase</keyword>
<feature type="region of interest" description="Disordered" evidence="14">
    <location>
        <begin position="301"/>
        <end position="336"/>
    </location>
</feature>